<keyword evidence="4" id="KW-1003">Cell membrane</keyword>
<dbReference type="PROSITE" id="PS00211">
    <property type="entry name" value="ABC_TRANSPORTER_1"/>
    <property type="match status" value="2"/>
</dbReference>
<evidence type="ECO:0000256" key="5">
    <source>
        <dbReference type="ARBA" id="ARBA00022741"/>
    </source>
</evidence>
<sequence length="497" mass="52401">MSKSILDVSDLRVTVHGNEAVRGVSFALEPGERVALVGASGAGKSLTAKAILGMLPAGSETSGAARIDGREVLGAGREVMRGLRGRSIGYVPQDALTVLSPVHRVGDQIAAAVESVQGLDRAAARQAAVAALDAVGIPEPEKRADDYPHQFSGGMRQRAVIAMATVNAPSLIVADEPTTALDVGTAHQVLDLLTERCAATGAALLLITHDRAVVQAYADRVLTMRDGRRVETRPPVEAAEKPRSPVAEPKPLLEVRDLVVEYPGGRRGLRRGRPHRAVDGVSFDIAAGETLALIGQSGSGKSSTAGAVLHLRRPSGGSVHFDGQELTGLNEKALRAVRPAMQPVLQDPYGSLSPRLTAAQAVAEPLRVQGKWNPETSPARVAELLSMTGLDPELAQRHPHELSGGQCQRVNIARALAGEPKLLVLDEPTSALDADLRDGILDLLIDLQERLGLGYLFICHDMGLVRGFAHRVAVMESGRITRTGPAAEVEPSTEAVS</sequence>
<evidence type="ECO:0000313" key="9">
    <source>
        <dbReference type="EMBL" id="THV33605.1"/>
    </source>
</evidence>
<feature type="domain" description="ABC transporter" evidence="8">
    <location>
        <begin position="6"/>
        <end position="251"/>
    </location>
</feature>
<gene>
    <name evidence="9" type="ORF">FAB82_26070</name>
</gene>
<dbReference type="OrthoDB" id="4008250at2"/>
<dbReference type="InterPro" id="IPR017871">
    <property type="entry name" value="ABC_transporter-like_CS"/>
</dbReference>
<evidence type="ECO:0000256" key="2">
    <source>
        <dbReference type="ARBA" id="ARBA00005417"/>
    </source>
</evidence>
<evidence type="ECO:0000313" key="10">
    <source>
        <dbReference type="Proteomes" id="UP000308760"/>
    </source>
</evidence>
<evidence type="ECO:0000256" key="3">
    <source>
        <dbReference type="ARBA" id="ARBA00022448"/>
    </source>
</evidence>
<feature type="domain" description="ABC transporter" evidence="8">
    <location>
        <begin position="253"/>
        <end position="496"/>
    </location>
</feature>
<protein>
    <submittedName>
        <fullName evidence="9">ABC transporter ATP-binding protein</fullName>
    </submittedName>
</protein>
<dbReference type="RefSeq" id="WP_136537486.1">
    <property type="nucleotide sequence ID" value="NZ_STGY01000083.1"/>
</dbReference>
<evidence type="ECO:0000256" key="7">
    <source>
        <dbReference type="ARBA" id="ARBA00023136"/>
    </source>
</evidence>
<dbReference type="SMART" id="SM00382">
    <property type="entry name" value="AAA"/>
    <property type="match status" value="2"/>
</dbReference>
<dbReference type="CDD" id="cd03257">
    <property type="entry name" value="ABC_NikE_OppD_transporters"/>
    <property type="match status" value="2"/>
</dbReference>
<organism evidence="9 10">
    <name type="scientific">Glycomyces buryatensis</name>
    <dbReference type="NCBI Taxonomy" id="2570927"/>
    <lineage>
        <taxon>Bacteria</taxon>
        <taxon>Bacillati</taxon>
        <taxon>Actinomycetota</taxon>
        <taxon>Actinomycetes</taxon>
        <taxon>Glycomycetales</taxon>
        <taxon>Glycomycetaceae</taxon>
        <taxon>Glycomyces</taxon>
    </lineage>
</organism>
<dbReference type="EMBL" id="STGY01000083">
    <property type="protein sequence ID" value="THV33605.1"/>
    <property type="molecule type" value="Genomic_DNA"/>
</dbReference>
<comment type="subcellular location">
    <subcellularLocation>
        <location evidence="1">Cell membrane</location>
        <topology evidence="1">Peripheral membrane protein</topology>
    </subcellularLocation>
</comment>
<keyword evidence="7" id="KW-0472">Membrane</keyword>
<accession>A0A4S8PUN4</accession>
<dbReference type="GO" id="GO:0005524">
    <property type="term" value="F:ATP binding"/>
    <property type="evidence" value="ECO:0007669"/>
    <property type="project" value="UniProtKB-KW"/>
</dbReference>
<proteinExistence type="inferred from homology"/>
<keyword evidence="6 9" id="KW-0067">ATP-binding</keyword>
<dbReference type="InterPro" id="IPR050388">
    <property type="entry name" value="ABC_Ni/Peptide_Import"/>
</dbReference>
<dbReference type="InterPro" id="IPR027417">
    <property type="entry name" value="P-loop_NTPase"/>
</dbReference>
<keyword evidence="3" id="KW-0813">Transport</keyword>
<dbReference type="AlphaFoldDB" id="A0A4S8PUN4"/>
<evidence type="ECO:0000256" key="6">
    <source>
        <dbReference type="ARBA" id="ARBA00022840"/>
    </source>
</evidence>
<dbReference type="PROSITE" id="PS50893">
    <property type="entry name" value="ABC_TRANSPORTER_2"/>
    <property type="match status" value="2"/>
</dbReference>
<evidence type="ECO:0000256" key="4">
    <source>
        <dbReference type="ARBA" id="ARBA00022475"/>
    </source>
</evidence>
<dbReference type="InterPro" id="IPR003439">
    <property type="entry name" value="ABC_transporter-like_ATP-bd"/>
</dbReference>
<dbReference type="PANTHER" id="PTHR43297">
    <property type="entry name" value="OLIGOPEPTIDE TRANSPORT ATP-BINDING PROTEIN APPD"/>
    <property type="match status" value="1"/>
</dbReference>
<dbReference type="GO" id="GO:0016887">
    <property type="term" value="F:ATP hydrolysis activity"/>
    <property type="evidence" value="ECO:0007669"/>
    <property type="project" value="InterPro"/>
</dbReference>
<name>A0A4S8PUN4_9ACTN</name>
<dbReference type="Proteomes" id="UP000308760">
    <property type="component" value="Unassembled WGS sequence"/>
</dbReference>
<dbReference type="Pfam" id="PF00005">
    <property type="entry name" value="ABC_tran"/>
    <property type="match status" value="2"/>
</dbReference>
<dbReference type="InterPro" id="IPR003593">
    <property type="entry name" value="AAA+_ATPase"/>
</dbReference>
<comment type="similarity">
    <text evidence="2">Belongs to the ABC transporter superfamily.</text>
</comment>
<keyword evidence="10" id="KW-1185">Reference proteome</keyword>
<dbReference type="SUPFAM" id="SSF52540">
    <property type="entry name" value="P-loop containing nucleoside triphosphate hydrolases"/>
    <property type="match status" value="2"/>
</dbReference>
<evidence type="ECO:0000259" key="8">
    <source>
        <dbReference type="PROSITE" id="PS50893"/>
    </source>
</evidence>
<evidence type="ECO:0000256" key="1">
    <source>
        <dbReference type="ARBA" id="ARBA00004202"/>
    </source>
</evidence>
<reference evidence="9 10" key="2">
    <citation type="submission" date="2019-05" db="EMBL/GenBank/DDBJ databases">
        <title>Glycomyces buryatensis sp. nov.</title>
        <authorList>
            <person name="Nikitina E."/>
        </authorList>
    </citation>
    <scope>NUCLEOTIDE SEQUENCE [LARGE SCALE GENOMIC DNA]</scope>
    <source>
        <strain evidence="9 10">18</strain>
    </source>
</reference>
<dbReference type="GO" id="GO:0005886">
    <property type="term" value="C:plasma membrane"/>
    <property type="evidence" value="ECO:0007669"/>
    <property type="project" value="UniProtKB-SubCell"/>
</dbReference>
<comment type="caution">
    <text evidence="9">The sequence shown here is derived from an EMBL/GenBank/DDBJ whole genome shotgun (WGS) entry which is preliminary data.</text>
</comment>
<dbReference type="Gene3D" id="3.40.50.300">
    <property type="entry name" value="P-loop containing nucleotide triphosphate hydrolases"/>
    <property type="match status" value="2"/>
</dbReference>
<reference evidence="10" key="1">
    <citation type="submission" date="2019-04" db="EMBL/GenBank/DDBJ databases">
        <title>Nocardioides xinjiangensis sp. nov.</title>
        <authorList>
            <person name="Liu S."/>
        </authorList>
    </citation>
    <scope>NUCLEOTIDE SEQUENCE [LARGE SCALE GENOMIC DNA]</scope>
    <source>
        <strain evidence="10">18</strain>
    </source>
</reference>
<keyword evidence="5" id="KW-0547">Nucleotide-binding</keyword>
<dbReference type="PANTHER" id="PTHR43297:SF2">
    <property type="entry name" value="DIPEPTIDE TRANSPORT ATP-BINDING PROTEIN DPPD"/>
    <property type="match status" value="1"/>
</dbReference>